<reference evidence="4 5" key="1">
    <citation type="journal article" date="2011" name="Stand. Genomic Sci.">
        <title>Complete genome sequence of Haliscomenobacter hydrossis type strain (O).</title>
        <authorList>
            <consortium name="US DOE Joint Genome Institute (JGI-PGF)"/>
            <person name="Daligault H."/>
            <person name="Lapidus A."/>
            <person name="Zeytun A."/>
            <person name="Nolan M."/>
            <person name="Lucas S."/>
            <person name="Del Rio T.G."/>
            <person name="Tice H."/>
            <person name="Cheng J.F."/>
            <person name="Tapia R."/>
            <person name="Han C."/>
            <person name="Goodwin L."/>
            <person name="Pitluck S."/>
            <person name="Liolios K."/>
            <person name="Pagani I."/>
            <person name="Ivanova N."/>
            <person name="Huntemann M."/>
            <person name="Mavromatis K."/>
            <person name="Mikhailova N."/>
            <person name="Pati A."/>
            <person name="Chen A."/>
            <person name="Palaniappan K."/>
            <person name="Land M."/>
            <person name="Hauser L."/>
            <person name="Brambilla E.M."/>
            <person name="Rohde M."/>
            <person name="Verbarg S."/>
            <person name="Goker M."/>
            <person name="Bristow J."/>
            <person name="Eisen J.A."/>
            <person name="Markowitz V."/>
            <person name="Hugenholtz P."/>
            <person name="Kyrpides N.C."/>
            <person name="Klenk H.P."/>
            <person name="Woyke T."/>
        </authorList>
    </citation>
    <scope>NUCLEOTIDE SEQUENCE [LARGE SCALE GENOMIC DNA]</scope>
    <source>
        <strain evidence="5">ATCC 27775 / DSM 1100 / LMG 10767 / O</strain>
    </source>
</reference>
<keyword evidence="5" id="KW-1185">Reference proteome</keyword>
<dbReference type="RefSeq" id="WP_013768008.1">
    <property type="nucleotide sequence ID" value="NC_015510.1"/>
</dbReference>
<reference key="2">
    <citation type="submission" date="2011-04" db="EMBL/GenBank/DDBJ databases">
        <title>Complete sequence of chromosome of Haliscomenobacter hydrossis DSM 1100.</title>
        <authorList>
            <consortium name="US DOE Joint Genome Institute (JGI-PGF)"/>
            <person name="Lucas S."/>
            <person name="Han J."/>
            <person name="Lapidus A."/>
            <person name="Bruce D."/>
            <person name="Goodwin L."/>
            <person name="Pitluck S."/>
            <person name="Peters L."/>
            <person name="Kyrpides N."/>
            <person name="Mavromatis K."/>
            <person name="Ivanova N."/>
            <person name="Ovchinnikova G."/>
            <person name="Pagani I."/>
            <person name="Daligault H."/>
            <person name="Detter J.C."/>
            <person name="Han C."/>
            <person name="Land M."/>
            <person name="Hauser L."/>
            <person name="Markowitz V."/>
            <person name="Cheng J.-F."/>
            <person name="Hugenholtz P."/>
            <person name="Woyke T."/>
            <person name="Wu D."/>
            <person name="Verbarg S."/>
            <person name="Frueling A."/>
            <person name="Brambilla E."/>
            <person name="Klenk H.-P."/>
            <person name="Eisen J.A."/>
        </authorList>
    </citation>
    <scope>NUCLEOTIDE SEQUENCE</scope>
    <source>
        <strain>DSM 1100</strain>
    </source>
</reference>
<evidence type="ECO:0000256" key="2">
    <source>
        <dbReference type="ARBA" id="ARBA00022729"/>
    </source>
</evidence>
<keyword evidence="2" id="KW-0732">Signal</keyword>
<gene>
    <name evidence="4" type="ordered locus">Halhy_5656</name>
</gene>
<comment type="similarity">
    <text evidence="1">Belongs to the ice-binding protein family.</text>
</comment>
<proteinExistence type="inferred from homology"/>
<evidence type="ECO:0000256" key="1">
    <source>
        <dbReference type="ARBA" id="ARBA00005445"/>
    </source>
</evidence>
<dbReference type="STRING" id="760192.Halhy_5656"/>
<dbReference type="KEGG" id="hhy:Halhy_5656"/>
<protein>
    <submittedName>
        <fullName evidence="4">PKD domain containing protein</fullName>
    </submittedName>
</protein>
<name>F4KUS6_HALH1</name>
<dbReference type="InterPro" id="IPR026444">
    <property type="entry name" value="Secre_tail"/>
</dbReference>
<dbReference type="eggNOG" id="COG4386">
    <property type="taxonomic scope" value="Bacteria"/>
</dbReference>
<dbReference type="eggNOG" id="COG3291">
    <property type="taxonomic scope" value="Bacteria"/>
</dbReference>
<evidence type="ECO:0000313" key="4">
    <source>
        <dbReference type="EMBL" id="AEE53479.1"/>
    </source>
</evidence>
<dbReference type="OrthoDB" id="7794186at2"/>
<organism evidence="4 5">
    <name type="scientific">Haliscomenobacter hydrossis (strain ATCC 27775 / DSM 1100 / LMG 10767 / O)</name>
    <dbReference type="NCBI Taxonomy" id="760192"/>
    <lineage>
        <taxon>Bacteria</taxon>
        <taxon>Pseudomonadati</taxon>
        <taxon>Bacteroidota</taxon>
        <taxon>Saprospiria</taxon>
        <taxon>Saprospirales</taxon>
        <taxon>Haliscomenobacteraceae</taxon>
        <taxon>Haliscomenobacter</taxon>
    </lineage>
</organism>
<feature type="domain" description="PKD/Chitinase" evidence="3">
    <location>
        <begin position="1132"/>
        <end position="1206"/>
    </location>
</feature>
<accession>F4KUS6</accession>
<evidence type="ECO:0000313" key="5">
    <source>
        <dbReference type="Proteomes" id="UP000008461"/>
    </source>
</evidence>
<dbReference type="InterPro" id="IPR022409">
    <property type="entry name" value="PKD/Chitinase_dom"/>
</dbReference>
<dbReference type="Proteomes" id="UP000008461">
    <property type="component" value="Chromosome"/>
</dbReference>
<dbReference type="HOGENOM" id="CLU_227243_0_0_10"/>
<dbReference type="Gene3D" id="2.60.40.740">
    <property type="match status" value="5"/>
</dbReference>
<feature type="domain" description="PKD/Chitinase" evidence="3">
    <location>
        <begin position="291"/>
        <end position="366"/>
    </location>
</feature>
<dbReference type="EMBL" id="CP002691">
    <property type="protein sequence ID" value="AEE53479.1"/>
    <property type="molecule type" value="Genomic_DNA"/>
</dbReference>
<dbReference type="eggNOG" id="COG2373">
    <property type="taxonomic scope" value="Bacteria"/>
</dbReference>
<dbReference type="Pfam" id="PF11999">
    <property type="entry name" value="Ice_binding"/>
    <property type="match status" value="1"/>
</dbReference>
<evidence type="ECO:0000259" key="3">
    <source>
        <dbReference type="SMART" id="SM00089"/>
    </source>
</evidence>
<sequence length="2716" mass="274191">MKTFLPKYLIILLLALIPRLNYGQAPNLGSAASFAVFTAAGEFSNGGATQITGDVGTNVGAFTGFLPGIVVGSIHVVNTASAEAATDVATAYGELSSLDCGAMIGTTLGNGQVLTPNIYCLGAASTLDGELILDAQGDAGAIFIFKIDGALSTTTLSKITLINGASLCNVYFQVNGAVSLGGNSNSSGTVIAAGAISLAQGASLTGQALSTQGAISLNNNTITGSGPSESTIAGSSAITFCAGGSVVLSGNVGGTWSNGSSAESITVTTSGDYFVTNTAPCGSVTSNHIMVTVIPLPSCLITGDIAICAGQSTELCVAAGAASYLWSTGGTTNCITVSAAGTYSVTVTDGNGCQNTCNTTVVVNPLPSCLITGDVTICAGQSTQLCAAAGFASYLWSNGGTTNCISASVAGTYSVTVTDGNGCQGICSTTVVVNPLPSCLITGNLAICAGQSTQLCVAAGLASYLWSTGGTTNCISTSVAGTYSVTVTDGAGCQNICSATVVVNPLPSCLITGNVTICAGLSTQLCVAAGFASYLWSTGGTTNCISASVAGTYSVTVTNGAGCQSICSTTVVVNPLPSCLITGNVTICAGQSTQLCVAAGFASYLWSNGGTTNCISASVAGTYSVTVTDGTGCQSICSTTVVVNPLPSCLITGDIAICAGQSTQLCVAAGFASYLWSNGGTTNCISASVAGTYSVTVTDGAGCQSICSTTLVVSPLPTCLITGNVTICAGQSTQLCVAAGFASYLWSTGEMTNCISASVAGTYSVTVTDGTGCQSICSATVVVNPLPTCLITGNVSICSGLSTELCVAAGFASYLWSNGGTTNCITASVAGTYSVTVTDGAGCQSICSTTVVVNPLPSCLIIGQDAICAGLSTELCVLAGATSYLWSTGATTNCITVNAAGTYSVTVTGVGGCTSVCSKTITISQQPTCLISGNDAICVGSSTQLCVPAGALSYLWSTGATTNCITVNAVGTYSVTVTNTGGCISICSKIITISPPIICLITGDVSICTGQSTELCVAAGFASYLWSNGGTTNCITASAAGTYSVTVTDGAGCQSVCSTTVVVNPLPSCLITGDVTICVGLSTELCVAPGFASYLWSNGGTTNCITASVAGTYSVTVTDGAGCQSVCSTTLVVNPLPSCLITGEDAICAGQSTELCVPAGAMGYLWSTGATTNCITVNAAGTYSVTVTNAAGCTSVCSKIITINQQTTCLITGNDAICAGQSTELCVSAGAMGYLWSTGATTNCITVNAAGTYSVTVTNAAGCTSVCSKTITISQQGTCLITGNVGLCVGLSTDLCVPAGYASYLWSTGGTTNCITASVAGTYSVTVTDGSGCQSICSTIVVVNPLPSCLITGVDAICAGQSTELCVEAGAMSYLWSTGATTNCITVNAAGIYSVTVTNAAGCTSVCSKIIAISQQTTCLITGNDAICAGQSTQLCVPAGAISYLWSTGATTNCITVNAAGTYSVTVTDADGCISICSETVTISQQSTCLITGNDAICAGQSTQLCVPAGAMSYLWSTGATTNCITVNAAGTYSVTVTDAAGCTSVCSETVTISQQTTCLITGNDAICAGQSTQLCVPAGAMSYLWSTGATTNCITVNAAGTYSVTVTDAAGCSSVCSETVTISQQGSCLITGNNTTCLNQSTLLCAPAGALSYLWSTGATTNCIIVNAPGTYGVTVTDVGGCTSVCSKTISLNQQNTCLITGEDAICIGQSTQLCVPAGEASYLWSTGATTNCITVNATGTYRVTVTDEFGCTSVCSKTIRTSQESTCLISGYDQVCVGQSTELCVPTGALSYLWSTGATTNCITVNAAGTYSVTVTFEGGCISTCSKTIKLSAAVSCLISGNSFICEGRLAQLCAPALADAYLWSNGATTRCIHVSTPGTYSVTVTYVGGCVSTCSKTITLSEETACEITGNTVICEGQTTRLCAVGGAVDYWWSTGEQTQCINVTAPGTYSLTLTTSGGCVTYCSKTVTLSPATCDIITGNDAMCIGQSTELCVPTGALSYRWNTGATTNCITVNTAGTYSVTVTYAPGCTSICSKTVTIGRVDTCLITGNTNICPGQTTRLCVPLAGATDYWWITGAQTQCIDVTTAGTYSVTVTEANGCKSECSVIVTEGEADTCLITGNTTICPGQTTRLCVPLSGATDYWWITGAQTQCIDVTTAGLYSVTVTEANGCKSECSVVVTMGETDTCLITETVICPGQSTRLCVPLAGASDYWWITGAQTQCIDVTTAGLYSVTVTDANGCKSECSVIVTMGETDTCLITGNTNICPGQSTRLCVPLAGAIDYWWITGAQTQCIDVTTAGTYSVTVTDANGCKSECSVVVTEGEADTCLITGNTNICPGQTTRLCVPLSGATDYWWITGAQTQCIDVTTAGTYSVTVTEANGCKSECSVVVTMSEGATCLITGSDIIRPGQSTQLCVSSGALSYLWSTGATTNCITANAAGTYSVTVTYAGGCTSVCSKTIAMVSEVNCIITGNSSICPGRLAQLCAPALAEAYLWSTGDTTRCIHVSSAGTYAVTVTYVGGIVRTCSKTIGVNEDTTCEITGDTVLCPGKTTRLCAPEGAIDYWWSTGEQTRCINVTSPGTYALTLTTSGGCMSFCSKTVTRCPDTVNYTGRSIAKKVIQSDGNVEVRIYPNPLYAKTMIEFQNTLSDSHVLIEIFSSTGSKVATLYNGNVEKNVLYNTELNAESLAGGVYYCRIVHGRQTITRKLILLKN</sequence>
<dbReference type="eggNOG" id="COG4409">
    <property type="taxonomic scope" value="Bacteria"/>
</dbReference>
<feature type="domain" description="PKD/Chitinase" evidence="3">
    <location>
        <begin position="1488"/>
        <end position="1556"/>
    </location>
</feature>
<dbReference type="NCBIfam" id="TIGR04183">
    <property type="entry name" value="Por_Secre_tail"/>
    <property type="match status" value="1"/>
</dbReference>
<dbReference type="Pfam" id="PF18962">
    <property type="entry name" value="Por_Secre_tail"/>
    <property type="match status" value="1"/>
</dbReference>
<feature type="domain" description="PKD/Chitinase" evidence="3">
    <location>
        <begin position="1342"/>
        <end position="1416"/>
    </location>
</feature>
<feature type="domain" description="PKD/Chitinase" evidence="3">
    <location>
        <begin position="1208"/>
        <end position="1276"/>
    </location>
</feature>
<feature type="domain" description="PKD/Chitinase" evidence="3">
    <location>
        <begin position="852"/>
        <end position="926"/>
    </location>
</feature>
<feature type="domain" description="PKD/Chitinase" evidence="3">
    <location>
        <begin position="1558"/>
        <end position="1626"/>
    </location>
</feature>
<dbReference type="InterPro" id="IPR021884">
    <property type="entry name" value="Ice-bd_prot"/>
</dbReference>
<dbReference type="SMART" id="SM00089">
    <property type="entry name" value="PKD"/>
    <property type="match status" value="7"/>
</dbReference>